<dbReference type="InterPro" id="IPR027417">
    <property type="entry name" value="P-loop_NTPase"/>
</dbReference>
<gene>
    <name evidence="3" type="ORF">ACI2L5_36245</name>
</gene>
<proteinExistence type="predicted"/>
<dbReference type="Pfam" id="PF07693">
    <property type="entry name" value="KAP_NTPase"/>
    <property type="match status" value="1"/>
</dbReference>
<dbReference type="Proteomes" id="UP001620295">
    <property type="component" value="Unassembled WGS sequence"/>
</dbReference>
<sequence>MVEPEPTRWAWSRYEDGVIYRNAVRRLRSENVVLAGYLARHLVTGVGEQRVMAEFHGARFVGELLVSGFREYDDYQAAVEQRNLTARRYQRASSWPGRLLLLALLATLQLQVAFMRRQWEKSLQTTLPTQVAPTLRRLIGDDHDTLLITPDLLGLIDVHDLRYVVPHREQQTLITKMELMAGGTIAISGPRGVGKSTLLRAQAQQWRAGNLVVPVQIPAAYIPQEFLLSLFQQVCERFIEQHGRAADSSSLFLVKLRKHVLMRLRRVAPFAARLLVGMALLCVALAPVARALHRALRGDVQEWLTRSWDDASGFAMRLWEHHLWLTRMPLALLGLVVLASLPRWQRRSPLLKECVNYLYLLRTAQSTSLATNAGVTPFAAGTAGAGRTTTLSSRTLNFPELVVHFRHLLERIAEWGRAGDGNYDHDRRIFIIIDEIDRIGTAEQARSLLAEVKAVFGIPNVYFLISVAEDVGAGFVRRGLPVRDVIDSSLDDVIHLEPRTLNESQAILQNRVPGLTAPFIALAHCLSGGITRDLIRYTRHMVTIPDRLGLGEGRLANVARELLLDELRETLSGFRTLLSGTDSPIDWAPDLDRARFALLLLQERSENDRASLARNAIQRLIEATTAPTGTSTTGQVDSGRQHWDELGAYGEFVLTLLDFFAGEEPFPSHEEIERVGTDGDPQRLAEARLELAVSPASTRLALKRFREAWRAARARPAAAS</sequence>
<dbReference type="Gene3D" id="3.40.50.300">
    <property type="entry name" value="P-loop containing nucleotide triphosphate hydrolases"/>
    <property type="match status" value="1"/>
</dbReference>
<feature type="transmembrane region" description="Helical" evidence="1">
    <location>
        <begin position="324"/>
        <end position="342"/>
    </location>
</feature>
<evidence type="ECO:0000313" key="3">
    <source>
        <dbReference type="EMBL" id="MFK4270351.1"/>
    </source>
</evidence>
<accession>A0ABW8LWP7</accession>
<comment type="caution">
    <text evidence="3">The sequence shown here is derived from an EMBL/GenBank/DDBJ whole genome shotgun (WGS) entry which is preliminary data.</text>
</comment>
<evidence type="ECO:0000259" key="2">
    <source>
        <dbReference type="Pfam" id="PF07693"/>
    </source>
</evidence>
<keyword evidence="1" id="KW-0472">Membrane</keyword>
<keyword evidence="1" id="KW-1133">Transmembrane helix</keyword>
<feature type="domain" description="KAP NTPase" evidence="2">
    <location>
        <begin position="424"/>
        <end position="471"/>
    </location>
</feature>
<evidence type="ECO:0000256" key="1">
    <source>
        <dbReference type="SAM" id="Phobius"/>
    </source>
</evidence>
<dbReference type="InterPro" id="IPR011646">
    <property type="entry name" value="KAP_P-loop"/>
</dbReference>
<protein>
    <submittedName>
        <fullName evidence="3">P-loop NTPase fold protein</fullName>
    </submittedName>
</protein>
<name>A0ABW8LWP7_9ACTN</name>
<dbReference type="SUPFAM" id="SSF52540">
    <property type="entry name" value="P-loop containing nucleoside triphosphate hydrolases"/>
    <property type="match status" value="1"/>
</dbReference>
<dbReference type="EMBL" id="JBJDQH010000013">
    <property type="protein sequence ID" value="MFK4270351.1"/>
    <property type="molecule type" value="Genomic_DNA"/>
</dbReference>
<dbReference type="RefSeq" id="WP_358706993.1">
    <property type="nucleotide sequence ID" value="NZ_JBFACG010000035.1"/>
</dbReference>
<feature type="transmembrane region" description="Helical" evidence="1">
    <location>
        <begin position="267"/>
        <end position="289"/>
    </location>
</feature>
<keyword evidence="4" id="KW-1185">Reference proteome</keyword>
<keyword evidence="1" id="KW-0812">Transmembrane</keyword>
<evidence type="ECO:0000313" key="4">
    <source>
        <dbReference type="Proteomes" id="UP001620295"/>
    </source>
</evidence>
<organism evidence="3 4">
    <name type="scientific">Streptomyces milbemycinicus</name>
    <dbReference type="NCBI Taxonomy" id="476552"/>
    <lineage>
        <taxon>Bacteria</taxon>
        <taxon>Bacillati</taxon>
        <taxon>Actinomycetota</taxon>
        <taxon>Actinomycetes</taxon>
        <taxon>Kitasatosporales</taxon>
        <taxon>Streptomycetaceae</taxon>
        <taxon>Streptomyces</taxon>
    </lineage>
</organism>
<reference evidence="3 4" key="1">
    <citation type="submission" date="2024-11" db="EMBL/GenBank/DDBJ databases">
        <title>The Natural Products Discovery Center: Release of the First 8490 Sequenced Strains for Exploring Actinobacteria Biosynthetic Diversity.</title>
        <authorList>
            <person name="Kalkreuter E."/>
            <person name="Kautsar S.A."/>
            <person name="Yang D."/>
            <person name="Bader C.D."/>
            <person name="Teijaro C.N."/>
            <person name="Fluegel L."/>
            <person name="Davis C.M."/>
            <person name="Simpson J.R."/>
            <person name="Lauterbach L."/>
            <person name="Steele A.D."/>
            <person name="Gui C."/>
            <person name="Meng S."/>
            <person name="Li G."/>
            <person name="Viehrig K."/>
            <person name="Ye F."/>
            <person name="Su P."/>
            <person name="Kiefer A.F."/>
            <person name="Nichols A."/>
            <person name="Cepeda A.J."/>
            <person name="Yan W."/>
            <person name="Fan B."/>
            <person name="Jiang Y."/>
            <person name="Adhikari A."/>
            <person name="Zheng C.-J."/>
            <person name="Schuster L."/>
            <person name="Cowan T.M."/>
            <person name="Smanski M.J."/>
            <person name="Chevrette M.G."/>
            <person name="De Carvalho L.P.S."/>
            <person name="Shen B."/>
        </authorList>
    </citation>
    <scope>NUCLEOTIDE SEQUENCE [LARGE SCALE GENOMIC DNA]</scope>
    <source>
        <strain evidence="3 4">NPDC020863</strain>
    </source>
</reference>